<organism evidence="2 3">
    <name type="scientific">Tropilaelaps mercedesae</name>
    <dbReference type="NCBI Taxonomy" id="418985"/>
    <lineage>
        <taxon>Eukaryota</taxon>
        <taxon>Metazoa</taxon>
        <taxon>Ecdysozoa</taxon>
        <taxon>Arthropoda</taxon>
        <taxon>Chelicerata</taxon>
        <taxon>Arachnida</taxon>
        <taxon>Acari</taxon>
        <taxon>Parasitiformes</taxon>
        <taxon>Mesostigmata</taxon>
        <taxon>Gamasina</taxon>
        <taxon>Dermanyssoidea</taxon>
        <taxon>Laelapidae</taxon>
        <taxon>Tropilaelaps</taxon>
    </lineage>
</organism>
<dbReference type="Proteomes" id="UP000192247">
    <property type="component" value="Unassembled WGS sequence"/>
</dbReference>
<evidence type="ECO:0000256" key="1">
    <source>
        <dbReference type="SAM" id="MobiDB-lite"/>
    </source>
</evidence>
<gene>
    <name evidence="2" type="ORF">BIW11_03173</name>
</gene>
<name>A0A1V9XR23_9ACAR</name>
<accession>A0A1V9XR23</accession>
<feature type="non-terminal residue" evidence="2">
    <location>
        <position position="282"/>
    </location>
</feature>
<reference evidence="2 3" key="1">
    <citation type="journal article" date="2017" name="Gigascience">
        <title>Draft genome of the honey bee ectoparasitic mite, Tropilaelaps mercedesae, is shaped by the parasitic life history.</title>
        <authorList>
            <person name="Dong X."/>
            <person name="Armstrong S.D."/>
            <person name="Xia D."/>
            <person name="Makepeace B.L."/>
            <person name="Darby A.C."/>
            <person name="Kadowaki T."/>
        </authorList>
    </citation>
    <scope>NUCLEOTIDE SEQUENCE [LARGE SCALE GENOMIC DNA]</scope>
    <source>
        <strain evidence="2">Wuxi-XJTLU</strain>
    </source>
</reference>
<dbReference type="EMBL" id="MNPL01005545">
    <property type="protein sequence ID" value="OQR75945.1"/>
    <property type="molecule type" value="Genomic_DNA"/>
</dbReference>
<dbReference type="InParanoid" id="A0A1V9XR23"/>
<evidence type="ECO:0000313" key="3">
    <source>
        <dbReference type="Proteomes" id="UP000192247"/>
    </source>
</evidence>
<feature type="region of interest" description="Disordered" evidence="1">
    <location>
        <begin position="230"/>
        <end position="249"/>
    </location>
</feature>
<dbReference type="AlphaFoldDB" id="A0A1V9XR23"/>
<comment type="caution">
    <text evidence="2">The sequence shown here is derived from an EMBL/GenBank/DDBJ whole genome shotgun (WGS) entry which is preliminary data.</text>
</comment>
<protein>
    <submittedName>
        <fullName evidence="2">Uncharacterized protein</fullName>
    </submittedName>
</protein>
<evidence type="ECO:0000313" key="2">
    <source>
        <dbReference type="EMBL" id="OQR75945.1"/>
    </source>
</evidence>
<proteinExistence type="predicted"/>
<keyword evidence="3" id="KW-1185">Reference proteome</keyword>
<sequence>MSQDAYTDVIRQLQQCGPQQQQQQAQQQQIGAGPLGTTSISSAIDTQGVVTAHEFGQHDFKLTTAGGSTTGVYQSQTHFEPGSYDVNRPQHDGSATTVDGMGLLTSDAFGQQLQQAGGNQYATTQYEDSSHNTAQAQLAQLLDCNQLLQSHGGHVGGQAQQTLSLGHLDQATLQATLGQLSHGGQQVAGHLSSLDDPTQQHMHLNGQQAQQLNSQQIQQLNGQTHQQMQLNGQQQIGQQQQQMHGTPQQVGVGVQQQQLVQQQLDPQQHQMVNGQQVGVGVG</sequence>